<organism evidence="1 2">
    <name type="scientific">Pseudoxanthomonas mexicana</name>
    <dbReference type="NCBI Taxonomy" id="128785"/>
    <lineage>
        <taxon>Bacteria</taxon>
        <taxon>Pseudomonadati</taxon>
        <taxon>Pseudomonadota</taxon>
        <taxon>Gammaproteobacteria</taxon>
        <taxon>Lysobacterales</taxon>
        <taxon>Lysobacteraceae</taxon>
        <taxon>Pseudoxanthomonas</taxon>
    </lineage>
</organism>
<sequence length="86" mass="9394">MATPQAHVAAVRGAVAHWWNKPYTKATFVSKVGRYAPGPVVTLLPDVNHALSSLVGFKRGLTVQEWKAISLTSLVRDVYLLSAKCF</sequence>
<gene>
    <name evidence="1" type="ORF">IAE60_13130</name>
</gene>
<accession>A0A7G9T9V4</accession>
<dbReference type="Proteomes" id="UP000515838">
    <property type="component" value="Chromosome"/>
</dbReference>
<evidence type="ECO:0000313" key="1">
    <source>
        <dbReference type="EMBL" id="QNN76879.1"/>
    </source>
</evidence>
<proteinExistence type="predicted"/>
<dbReference type="RefSeq" id="WP_187572603.1">
    <property type="nucleotide sequence ID" value="NZ_CP060731.1"/>
</dbReference>
<reference evidence="1 2" key="1">
    <citation type="submission" date="2020-08" db="EMBL/GenBank/DDBJ databases">
        <title>Streptomycin Non-resistant strain, P. mexicana.</title>
        <authorList>
            <person name="Ganesh-Kumar S."/>
            <person name="Zhe T."/>
            <person name="Yu Z."/>
            <person name="Min Y."/>
        </authorList>
    </citation>
    <scope>NUCLEOTIDE SEQUENCE [LARGE SCALE GENOMIC DNA]</scope>
    <source>
        <strain evidence="1 2">GTZY2</strain>
    </source>
</reference>
<dbReference type="AlphaFoldDB" id="A0A7G9T9V4"/>
<protein>
    <submittedName>
        <fullName evidence="1">Uncharacterized protein</fullName>
    </submittedName>
</protein>
<dbReference type="GeneID" id="81471920"/>
<dbReference type="EMBL" id="CP060731">
    <property type="protein sequence ID" value="QNN76879.1"/>
    <property type="molecule type" value="Genomic_DNA"/>
</dbReference>
<name>A0A7G9T9V4_PSEMX</name>
<evidence type="ECO:0000313" key="2">
    <source>
        <dbReference type="Proteomes" id="UP000515838"/>
    </source>
</evidence>